<comment type="caution">
    <text evidence="1">The sequence shown here is derived from an EMBL/GenBank/DDBJ whole genome shotgun (WGS) entry which is preliminary data.</text>
</comment>
<dbReference type="EMBL" id="VJMJ01000216">
    <property type="protein sequence ID" value="KAF0726448.1"/>
    <property type="molecule type" value="Genomic_DNA"/>
</dbReference>
<evidence type="ECO:0000313" key="2">
    <source>
        <dbReference type="Proteomes" id="UP000481153"/>
    </source>
</evidence>
<dbReference type="Proteomes" id="UP000481153">
    <property type="component" value="Unassembled WGS sequence"/>
</dbReference>
<organism evidence="1 2">
    <name type="scientific">Aphanomyces euteiches</name>
    <dbReference type="NCBI Taxonomy" id="100861"/>
    <lineage>
        <taxon>Eukaryota</taxon>
        <taxon>Sar</taxon>
        <taxon>Stramenopiles</taxon>
        <taxon>Oomycota</taxon>
        <taxon>Saprolegniomycetes</taxon>
        <taxon>Saprolegniales</taxon>
        <taxon>Verrucalvaceae</taxon>
        <taxon>Aphanomyces</taxon>
    </lineage>
</organism>
<gene>
    <name evidence="1" type="ORF">Ae201684_015336</name>
</gene>
<reference evidence="1 2" key="1">
    <citation type="submission" date="2019-07" db="EMBL/GenBank/DDBJ databases">
        <title>Genomics analysis of Aphanomyces spp. identifies a new class of oomycete effector associated with host adaptation.</title>
        <authorList>
            <person name="Gaulin E."/>
        </authorList>
    </citation>
    <scope>NUCLEOTIDE SEQUENCE [LARGE SCALE GENOMIC DNA]</scope>
    <source>
        <strain evidence="1 2">ATCC 201684</strain>
    </source>
</reference>
<accession>A0A6G0WH11</accession>
<keyword evidence="2" id="KW-1185">Reference proteome</keyword>
<sequence length="136" mass="15048">MAMAGDNALGRAPGEEAATDCWQPIKRSTFLNANLLRHCCAVQSLANVISTVAESSEFRAILLCTSSEKPENRIVHHAVRFVIRTCRADTIHSGKLPPQVSMQSQGSELDLVRWKHHLNALKNNATPQSQHFLDFS</sequence>
<dbReference type="AlphaFoldDB" id="A0A6G0WH11"/>
<protein>
    <submittedName>
        <fullName evidence="1">Uncharacterized protein</fullName>
    </submittedName>
</protein>
<evidence type="ECO:0000313" key="1">
    <source>
        <dbReference type="EMBL" id="KAF0726448.1"/>
    </source>
</evidence>
<name>A0A6G0WH11_9STRA</name>
<proteinExistence type="predicted"/>